<keyword evidence="1" id="KW-0677">Repeat</keyword>
<dbReference type="PROSITE" id="PS50005">
    <property type="entry name" value="TPR"/>
    <property type="match status" value="2"/>
</dbReference>
<evidence type="ECO:0000256" key="2">
    <source>
        <dbReference type="ARBA" id="ARBA00022803"/>
    </source>
</evidence>
<gene>
    <name evidence="3" type="ORF">LCGC14_2073230</name>
</gene>
<comment type="caution">
    <text evidence="3">The sequence shown here is derived from an EMBL/GenBank/DDBJ whole genome shotgun (WGS) entry which is preliminary data.</text>
</comment>
<organism evidence="3">
    <name type="scientific">marine sediment metagenome</name>
    <dbReference type="NCBI Taxonomy" id="412755"/>
    <lineage>
        <taxon>unclassified sequences</taxon>
        <taxon>metagenomes</taxon>
        <taxon>ecological metagenomes</taxon>
    </lineage>
</organism>
<evidence type="ECO:0000256" key="1">
    <source>
        <dbReference type="ARBA" id="ARBA00022737"/>
    </source>
</evidence>
<dbReference type="SMART" id="SM00028">
    <property type="entry name" value="TPR"/>
    <property type="match status" value="3"/>
</dbReference>
<reference evidence="3" key="1">
    <citation type="journal article" date="2015" name="Nature">
        <title>Complex archaea that bridge the gap between prokaryotes and eukaryotes.</title>
        <authorList>
            <person name="Spang A."/>
            <person name="Saw J.H."/>
            <person name="Jorgensen S.L."/>
            <person name="Zaremba-Niedzwiedzka K."/>
            <person name="Martijn J."/>
            <person name="Lind A.E."/>
            <person name="van Eijk R."/>
            <person name="Schleper C."/>
            <person name="Guy L."/>
            <person name="Ettema T.J."/>
        </authorList>
    </citation>
    <scope>NUCLEOTIDE SEQUENCE</scope>
</reference>
<dbReference type="AlphaFoldDB" id="A0A0F9F539"/>
<name>A0A0F9F539_9ZZZZ</name>
<evidence type="ECO:0000313" key="3">
    <source>
        <dbReference type="EMBL" id="KKL73606.1"/>
    </source>
</evidence>
<accession>A0A0F9F539</accession>
<dbReference type="Gene3D" id="1.25.40.10">
    <property type="entry name" value="Tetratricopeptide repeat domain"/>
    <property type="match status" value="2"/>
</dbReference>
<dbReference type="InterPro" id="IPR051685">
    <property type="entry name" value="Ycf3/AcsC/BcsC/TPR_MFPF"/>
</dbReference>
<dbReference type="SUPFAM" id="SSF48452">
    <property type="entry name" value="TPR-like"/>
    <property type="match status" value="1"/>
</dbReference>
<dbReference type="PANTHER" id="PTHR44943:SF8">
    <property type="entry name" value="TPR REPEAT-CONTAINING PROTEIN MJ0263"/>
    <property type="match status" value="1"/>
</dbReference>
<dbReference type="Pfam" id="PF07719">
    <property type="entry name" value="TPR_2"/>
    <property type="match status" value="1"/>
</dbReference>
<sequence length="165" mass="19257">MPETPKCSEIHCGPGVNCYHQGMIDEAIDAYQEILQRSTTRCHVVYSWLGIAYFHKKMLDEAIQVYQAFLDVRPEFRIDDYHFEACSFCSELTAEIISLFVQILKKNSNHALSYYYLGVAYYYQGDLDRSIDQLTKATERNGKNCLYGDTLAQLRNTRERFYEES</sequence>
<dbReference type="InterPro" id="IPR013105">
    <property type="entry name" value="TPR_2"/>
</dbReference>
<dbReference type="Pfam" id="PF13432">
    <property type="entry name" value="TPR_16"/>
    <property type="match status" value="1"/>
</dbReference>
<dbReference type="InterPro" id="IPR019734">
    <property type="entry name" value="TPR_rpt"/>
</dbReference>
<keyword evidence="2" id="KW-0802">TPR repeat</keyword>
<dbReference type="PANTHER" id="PTHR44943">
    <property type="entry name" value="CELLULOSE SYNTHASE OPERON PROTEIN C"/>
    <property type="match status" value="1"/>
</dbReference>
<dbReference type="InterPro" id="IPR011990">
    <property type="entry name" value="TPR-like_helical_dom_sf"/>
</dbReference>
<dbReference type="EMBL" id="LAZR01024907">
    <property type="protein sequence ID" value="KKL73606.1"/>
    <property type="molecule type" value="Genomic_DNA"/>
</dbReference>
<proteinExistence type="predicted"/>
<protein>
    <submittedName>
        <fullName evidence="3">Uncharacterized protein</fullName>
    </submittedName>
</protein>